<evidence type="ECO:0000256" key="29">
    <source>
        <dbReference type="ARBA" id="ARBA00047625"/>
    </source>
</evidence>
<dbReference type="AlphaFoldDB" id="A0A0H2S861"/>
<dbReference type="GO" id="GO:0019346">
    <property type="term" value="P:transsulfuration"/>
    <property type="evidence" value="ECO:0007669"/>
    <property type="project" value="InterPro"/>
</dbReference>
<keyword evidence="14" id="KW-0067">ATP-binding</keyword>
<evidence type="ECO:0000256" key="13">
    <source>
        <dbReference type="ARBA" id="ARBA00022777"/>
    </source>
</evidence>
<comment type="pathway">
    <text evidence="26">Amino-acid biosynthesis; L-methionine biosynthesis via de novo pathway; L-homocysteine from L-cystathionine: step 1/1.</text>
</comment>
<dbReference type="GO" id="GO:0004496">
    <property type="term" value="F:mevalonate kinase activity"/>
    <property type="evidence" value="ECO:0007669"/>
    <property type="project" value="UniProtKB-EC"/>
</dbReference>
<keyword evidence="19" id="KW-0443">Lipid metabolism</keyword>
<evidence type="ECO:0000256" key="16">
    <source>
        <dbReference type="ARBA" id="ARBA00022898"/>
    </source>
</evidence>
<evidence type="ECO:0000256" key="20">
    <source>
        <dbReference type="ARBA" id="ARBA00023166"/>
    </source>
</evidence>
<dbReference type="InterPro" id="IPR006205">
    <property type="entry name" value="Mev_gal_kin"/>
</dbReference>
<evidence type="ECO:0000256" key="5">
    <source>
        <dbReference type="ARBA" id="ARBA00012103"/>
    </source>
</evidence>
<dbReference type="GO" id="GO:0046872">
    <property type="term" value="F:metal ion binding"/>
    <property type="evidence" value="ECO:0007669"/>
    <property type="project" value="UniProtKB-KW"/>
</dbReference>
<evidence type="ECO:0000256" key="23">
    <source>
        <dbReference type="ARBA" id="ARBA00023239"/>
    </source>
</evidence>
<dbReference type="InterPro" id="IPR036554">
    <property type="entry name" value="GHMP_kinase_C_sf"/>
</dbReference>
<keyword evidence="21" id="KW-0486">Methionine biosynthesis</keyword>
<comment type="similarity">
    <text evidence="3">Belongs to the GHMP kinase family. Mevalonate kinase subfamily.</text>
</comment>
<evidence type="ECO:0000256" key="21">
    <source>
        <dbReference type="ARBA" id="ARBA00023167"/>
    </source>
</evidence>
<dbReference type="UniPathway" id="UPA00057">
    <property type="reaction ID" value="UER00098"/>
</dbReference>
<evidence type="ECO:0000256" key="14">
    <source>
        <dbReference type="ARBA" id="ARBA00022840"/>
    </source>
</evidence>
<dbReference type="InterPro" id="IPR013750">
    <property type="entry name" value="GHMP_kinase_C_dom"/>
</dbReference>
<feature type="domain" description="GHMP kinase C-terminal" evidence="32">
    <location>
        <begin position="774"/>
        <end position="839"/>
    </location>
</feature>
<dbReference type="PRINTS" id="PR00959">
    <property type="entry name" value="MEVGALKINASE"/>
</dbReference>
<dbReference type="GO" id="GO:0005737">
    <property type="term" value="C:cytoplasm"/>
    <property type="evidence" value="ECO:0007669"/>
    <property type="project" value="UniProtKB-SubCell"/>
</dbReference>
<dbReference type="Gene3D" id="3.30.230.10">
    <property type="match status" value="1"/>
</dbReference>
<dbReference type="PANTHER" id="PTHR11808:SF50">
    <property type="entry name" value="CYSTATHIONINE BETA-LYASE"/>
    <property type="match status" value="1"/>
</dbReference>
<organism evidence="33 34">
    <name type="scientific">Schizopora paradoxa</name>
    <dbReference type="NCBI Taxonomy" id="27342"/>
    <lineage>
        <taxon>Eukaryota</taxon>
        <taxon>Fungi</taxon>
        <taxon>Dikarya</taxon>
        <taxon>Basidiomycota</taxon>
        <taxon>Agaricomycotina</taxon>
        <taxon>Agaricomycetes</taxon>
        <taxon>Hymenochaetales</taxon>
        <taxon>Schizoporaceae</taxon>
        <taxon>Schizopora</taxon>
    </lineage>
</organism>
<dbReference type="GO" id="GO:0005524">
    <property type="term" value="F:ATP binding"/>
    <property type="evidence" value="ECO:0007669"/>
    <property type="project" value="UniProtKB-KW"/>
</dbReference>
<dbReference type="EMBL" id="KQ085966">
    <property type="protein sequence ID" value="KLO13056.1"/>
    <property type="molecule type" value="Genomic_DNA"/>
</dbReference>
<evidence type="ECO:0000256" key="18">
    <source>
        <dbReference type="ARBA" id="ARBA00023011"/>
    </source>
</evidence>
<dbReference type="InterPro" id="IPR006238">
    <property type="entry name" value="Cys_b_lyase_euk"/>
</dbReference>
<feature type="region of interest" description="Disordered" evidence="31">
    <location>
        <begin position="874"/>
        <end position="900"/>
    </location>
</feature>
<evidence type="ECO:0000256" key="9">
    <source>
        <dbReference type="ARBA" id="ARBA00022605"/>
    </source>
</evidence>
<evidence type="ECO:0000313" key="33">
    <source>
        <dbReference type="EMBL" id="KLO13056.1"/>
    </source>
</evidence>
<comment type="catalytic activity">
    <reaction evidence="24">
        <text>(R)-mevalonate + ATP = (R)-5-phosphomevalonate + ADP + H(+)</text>
        <dbReference type="Rhea" id="RHEA:17065"/>
        <dbReference type="ChEBI" id="CHEBI:15378"/>
        <dbReference type="ChEBI" id="CHEBI:30616"/>
        <dbReference type="ChEBI" id="CHEBI:36464"/>
        <dbReference type="ChEBI" id="CHEBI:58146"/>
        <dbReference type="ChEBI" id="CHEBI:456216"/>
        <dbReference type="EC" id="2.7.1.36"/>
    </reaction>
    <physiologicalReaction direction="left-to-right" evidence="24">
        <dbReference type="Rhea" id="RHEA:17066"/>
    </physiologicalReaction>
</comment>
<feature type="region of interest" description="Disordered" evidence="31">
    <location>
        <begin position="1"/>
        <end position="30"/>
    </location>
</feature>
<dbReference type="InterPro" id="IPR015424">
    <property type="entry name" value="PyrdxlP-dep_Trfase"/>
</dbReference>
<dbReference type="InParanoid" id="A0A0H2S861"/>
<dbReference type="STRING" id="27342.A0A0H2S861"/>
<dbReference type="Gene3D" id="3.30.70.890">
    <property type="entry name" value="GHMP kinase, C-terminal domain"/>
    <property type="match status" value="1"/>
</dbReference>
<dbReference type="FunFam" id="3.30.70.890:FF:000003">
    <property type="entry name" value="Mevalonate kinase"/>
    <property type="match status" value="1"/>
</dbReference>
<dbReference type="OrthoDB" id="2545919at2759"/>
<dbReference type="InterPro" id="IPR000277">
    <property type="entry name" value="Cys/Met-Metab_PyrdxlP-dep_enz"/>
</dbReference>
<evidence type="ECO:0000256" key="22">
    <source>
        <dbReference type="ARBA" id="ARBA00023221"/>
    </source>
</evidence>
<keyword evidence="13" id="KW-0418">Kinase</keyword>
<keyword evidence="15" id="KW-0460">Magnesium</keyword>
<dbReference type="InterPro" id="IPR015422">
    <property type="entry name" value="PyrdxlP-dep_Trfase_small"/>
</dbReference>
<keyword evidence="7" id="KW-0963">Cytoplasm</keyword>
<evidence type="ECO:0000256" key="8">
    <source>
        <dbReference type="ARBA" id="ARBA00022516"/>
    </source>
</evidence>
<keyword evidence="34" id="KW-1185">Reference proteome</keyword>
<dbReference type="NCBIfam" id="TIGR01329">
    <property type="entry name" value="cysta_beta_ly_E"/>
    <property type="match status" value="1"/>
</dbReference>
<proteinExistence type="inferred from homology"/>
<dbReference type="NCBIfam" id="TIGR00549">
    <property type="entry name" value="mevalon_kin"/>
    <property type="match status" value="1"/>
</dbReference>
<keyword evidence="12" id="KW-0547">Nucleotide-binding</keyword>
<keyword evidence="18" id="KW-0756">Sterol biosynthesis</keyword>
<evidence type="ECO:0000256" key="31">
    <source>
        <dbReference type="SAM" id="MobiDB-lite"/>
    </source>
</evidence>
<evidence type="ECO:0000256" key="17">
    <source>
        <dbReference type="ARBA" id="ARBA00022955"/>
    </source>
</evidence>
<dbReference type="GO" id="GO:0016126">
    <property type="term" value="P:sterol biosynthetic process"/>
    <property type="evidence" value="ECO:0007669"/>
    <property type="project" value="UniProtKB-KW"/>
</dbReference>
<name>A0A0H2S861_9AGAM</name>
<dbReference type="Proteomes" id="UP000053477">
    <property type="component" value="Unassembled WGS sequence"/>
</dbReference>
<keyword evidence="16" id="KW-0663">Pyridoxal phosphate</keyword>
<keyword evidence="10" id="KW-0808">Transferase</keyword>
<dbReference type="PROSITE" id="PS00868">
    <property type="entry name" value="CYS_MET_METAB_PP"/>
    <property type="match status" value="1"/>
</dbReference>
<evidence type="ECO:0000256" key="12">
    <source>
        <dbReference type="ARBA" id="ARBA00022741"/>
    </source>
</evidence>
<protein>
    <recommendedName>
        <fullName evidence="30">Cystathionine beta-lyase</fullName>
        <ecNumber evidence="5">2.7.1.36</ecNumber>
        <ecNumber evidence="6">4.4.1.13</ecNumber>
    </recommendedName>
    <alternativeName>
        <fullName evidence="27">Cysteine-S-conjugate beta-lyase</fullName>
    </alternativeName>
</protein>
<evidence type="ECO:0000256" key="26">
    <source>
        <dbReference type="ARBA" id="ARBA00046315"/>
    </source>
</evidence>
<keyword evidence="8" id="KW-0444">Lipid biosynthesis</keyword>
<evidence type="ECO:0000256" key="11">
    <source>
        <dbReference type="ARBA" id="ARBA00022723"/>
    </source>
</evidence>
<dbReference type="GO" id="GO:0071266">
    <property type="term" value="P:'de novo' L-methionine biosynthetic process"/>
    <property type="evidence" value="ECO:0007669"/>
    <property type="project" value="InterPro"/>
</dbReference>
<accession>A0A0H2S861</accession>
<dbReference type="GO" id="GO:0030170">
    <property type="term" value="F:pyridoxal phosphate binding"/>
    <property type="evidence" value="ECO:0007669"/>
    <property type="project" value="InterPro"/>
</dbReference>
<evidence type="ECO:0000256" key="2">
    <source>
        <dbReference type="ARBA" id="ARBA00004496"/>
    </source>
</evidence>
<dbReference type="FunFam" id="3.90.1150.10:FF:000013">
    <property type="entry name" value="Cystathionine beta-lyase"/>
    <property type="match status" value="1"/>
</dbReference>
<dbReference type="InterPro" id="IPR006203">
    <property type="entry name" value="GHMP_knse_ATP-bd_CS"/>
</dbReference>
<feature type="region of interest" description="Disordered" evidence="31">
    <location>
        <begin position="627"/>
        <end position="648"/>
    </location>
</feature>
<dbReference type="InterPro" id="IPR014721">
    <property type="entry name" value="Ribsml_uS5_D2-typ_fold_subgr"/>
</dbReference>
<keyword evidence="11" id="KW-0479">Metal-binding</keyword>
<dbReference type="GO" id="GO:0019287">
    <property type="term" value="P:isopentenyl diphosphate biosynthetic process, mevalonate pathway"/>
    <property type="evidence" value="ECO:0007669"/>
    <property type="project" value="UniProtKB-UniPathway"/>
</dbReference>
<keyword evidence="23 33" id="KW-0456">Lyase</keyword>
<reference evidence="33 34" key="1">
    <citation type="submission" date="2015-04" db="EMBL/GenBank/DDBJ databases">
        <title>Complete genome sequence of Schizopora paradoxa KUC8140, a cosmopolitan wood degrader in East Asia.</title>
        <authorList>
            <consortium name="DOE Joint Genome Institute"/>
            <person name="Min B."/>
            <person name="Park H."/>
            <person name="Jang Y."/>
            <person name="Kim J.-J."/>
            <person name="Kim K.H."/>
            <person name="Pangilinan J."/>
            <person name="Lipzen A."/>
            <person name="Riley R."/>
            <person name="Grigoriev I.V."/>
            <person name="Spatafora J.W."/>
            <person name="Choi I.-G."/>
        </authorList>
    </citation>
    <scope>NUCLEOTIDE SEQUENCE [LARGE SCALE GENOMIC DNA]</scope>
    <source>
        <strain evidence="33 34">KUC8140</strain>
    </source>
</reference>
<comment type="cofactor">
    <cofactor evidence="1">
        <name>pyridoxal 5'-phosphate</name>
        <dbReference type="ChEBI" id="CHEBI:597326"/>
    </cofactor>
</comment>
<evidence type="ECO:0000256" key="25">
    <source>
        <dbReference type="ARBA" id="ARBA00029438"/>
    </source>
</evidence>
<evidence type="ECO:0000259" key="32">
    <source>
        <dbReference type="Pfam" id="PF08544"/>
    </source>
</evidence>
<comment type="pathway">
    <text evidence="25">Isoprenoid biosynthesis; isopentenyl diphosphate biosynthesis via mevalonate pathway; isopentenyl diphosphate from (R)-mevalonate: step 1/3.</text>
</comment>
<evidence type="ECO:0000256" key="4">
    <source>
        <dbReference type="ARBA" id="ARBA00009077"/>
    </source>
</evidence>
<feature type="compositionally biased region" description="Acidic residues" evidence="31">
    <location>
        <begin position="884"/>
        <end position="893"/>
    </location>
</feature>
<keyword evidence="20" id="KW-1207">Sterol metabolism</keyword>
<gene>
    <name evidence="33" type="ORF">SCHPADRAFT_997687</name>
</gene>
<dbReference type="EC" id="4.4.1.13" evidence="6"/>
<evidence type="ECO:0000256" key="27">
    <source>
        <dbReference type="ARBA" id="ARBA00047213"/>
    </source>
</evidence>
<evidence type="ECO:0000313" key="34">
    <source>
        <dbReference type="Proteomes" id="UP000053477"/>
    </source>
</evidence>
<evidence type="ECO:0000256" key="3">
    <source>
        <dbReference type="ARBA" id="ARBA00006495"/>
    </source>
</evidence>
<evidence type="ECO:0000256" key="6">
    <source>
        <dbReference type="ARBA" id="ARBA00012224"/>
    </source>
</evidence>
<dbReference type="InterPro" id="IPR015421">
    <property type="entry name" value="PyrdxlP-dep_Trfase_major"/>
</dbReference>
<dbReference type="FunFam" id="3.40.640.10:FF:000009">
    <property type="entry name" value="Cystathionine gamma-synthase homolog"/>
    <property type="match status" value="1"/>
</dbReference>
<evidence type="ECO:0000256" key="30">
    <source>
        <dbReference type="ARBA" id="ARBA00072331"/>
    </source>
</evidence>
<evidence type="ECO:0000256" key="19">
    <source>
        <dbReference type="ARBA" id="ARBA00023098"/>
    </source>
</evidence>
<keyword evidence="22" id="KW-0753">Steroid metabolism</keyword>
<comment type="similarity">
    <text evidence="4">Belongs to the trans-sulfuration enzymes family.</text>
</comment>
<evidence type="ECO:0000256" key="28">
    <source>
        <dbReference type="ARBA" id="ARBA00047517"/>
    </source>
</evidence>
<evidence type="ECO:0000256" key="24">
    <source>
        <dbReference type="ARBA" id="ARBA00029310"/>
    </source>
</evidence>
<dbReference type="InterPro" id="IPR020568">
    <property type="entry name" value="Ribosomal_Su5_D2-typ_SF"/>
</dbReference>
<dbReference type="PANTHER" id="PTHR11808">
    <property type="entry name" value="TRANS-SULFURATION ENZYME FAMILY MEMBER"/>
    <property type="match status" value="1"/>
</dbReference>
<comment type="catalytic activity">
    <reaction evidence="28">
        <text>L,L-cystathionine + H2O = L-homocysteine + pyruvate + NH4(+)</text>
        <dbReference type="Rhea" id="RHEA:13965"/>
        <dbReference type="ChEBI" id="CHEBI:15361"/>
        <dbReference type="ChEBI" id="CHEBI:15377"/>
        <dbReference type="ChEBI" id="CHEBI:28938"/>
        <dbReference type="ChEBI" id="CHEBI:58161"/>
        <dbReference type="ChEBI" id="CHEBI:58199"/>
    </reaction>
</comment>
<dbReference type="SUPFAM" id="SSF55060">
    <property type="entry name" value="GHMP Kinase, C-terminal domain"/>
    <property type="match status" value="1"/>
</dbReference>
<dbReference type="Gene3D" id="3.90.1150.10">
    <property type="entry name" value="Aspartate Aminotransferase, domain 1"/>
    <property type="match status" value="1"/>
</dbReference>
<keyword evidence="17" id="KW-0752">Steroid biosynthesis</keyword>
<comment type="catalytic activity">
    <reaction evidence="29">
        <text>an S-substituted L-cysteine + H2O = a thiol + pyruvate + NH4(+)</text>
        <dbReference type="Rhea" id="RHEA:18121"/>
        <dbReference type="ChEBI" id="CHEBI:15361"/>
        <dbReference type="ChEBI" id="CHEBI:15377"/>
        <dbReference type="ChEBI" id="CHEBI:28938"/>
        <dbReference type="ChEBI" id="CHEBI:29256"/>
        <dbReference type="ChEBI" id="CHEBI:58717"/>
        <dbReference type="EC" id="4.4.1.13"/>
    </reaction>
</comment>
<dbReference type="PROSITE" id="PS00627">
    <property type="entry name" value="GHMP_KINASES_ATP"/>
    <property type="match status" value="1"/>
</dbReference>
<dbReference type="Pfam" id="PF08544">
    <property type="entry name" value="GHMP_kinases_C"/>
    <property type="match status" value="1"/>
</dbReference>
<evidence type="ECO:0000256" key="15">
    <source>
        <dbReference type="ARBA" id="ARBA00022842"/>
    </source>
</evidence>
<sequence length="922" mass="99098">MTAPDDKPGHLQKPSVDLPTPEPDSPRLQRKPYKFATLCATVENPDMKDQYGSSSVPIYQTATFKGMGGDFDYTRSGNPTRSHLEHHLAKISSAEHAFVVSSGMAALDVITRLLKPGDEVVAGDDLYGGTNRLLTYLKEHGGVIVHHVDTTDPEIVKQHIKAGKTAMVLLESPTNPLLKIADLAKISADVKERAPAAIVVVDNTMMSPYLQRPLEHGADIVYDSATKYLSGHHDLMAGVISCNSDELAKKMAHVINSVGNALSPFDSFLLLRGTKTLAVRMDRQQTSAMAVAEMLQSLGFTVHYPGLKNHPRREVHERIANGPGAVLSFTTGDKAMSERIVGATRLWGISVSFGCVNSLISMPCAMSHASIDPAVRAERGLPEDLIRLCVGIEDPADLLDDLRHALLEAGAITLEQGVDGHHYIRASVQREGRTISRAVEKLAFNEQERPKKDQLEWFVSAPGKVILFGEHAVVHGVTALAASVDLRCYGLTGSRYDNKVSVNFVDLGNFYQEWDIAELPWDAASHISPGTDHPDELDAKLLDAISTRALTASSFHDNPTGRNAALTFLYLYMSLCAAPGSSSQGGPPAFHFSARASLPVGAGLGSSASFSTCAASSILLATKRISVPPLPAPSRPPQAEGEDDPGHVHVSHAGRRAIPQSTAGEVNKWAFVAEKVLHGNPSGVDNSVAVFGGALAYTRPGFTRKSGMEPIQGFKSLRFLLSNTKVPRNTKALVAGVGVKKQNEPELVNGILDSIQAISDEARRILADPELPREQQVEGIGKLIVENHAFLRELGVSHPALEAIKSMTASFGLQTKLTGAGGGGCAVTLIPDNFSEEKLKELIADLVKNGFEAYVTSVGGSGLGVLSPYDPAHHGLASTSSETEGSEESEDEHAEPLRSSFERMPVDEFTRWAEGRGRWLFV</sequence>
<evidence type="ECO:0000256" key="10">
    <source>
        <dbReference type="ARBA" id="ARBA00022679"/>
    </source>
</evidence>
<dbReference type="EC" id="2.7.1.36" evidence="5"/>
<dbReference type="InterPro" id="IPR054542">
    <property type="entry name" value="Cys_met_metab_PP"/>
</dbReference>
<dbReference type="CDD" id="cd00614">
    <property type="entry name" value="CGS_like"/>
    <property type="match status" value="1"/>
</dbReference>
<keyword evidence="9" id="KW-0028">Amino-acid biosynthesis</keyword>
<dbReference type="Pfam" id="PF01053">
    <property type="entry name" value="Cys_Met_Meta_PP"/>
    <property type="match status" value="1"/>
</dbReference>
<dbReference type="SUPFAM" id="SSF53383">
    <property type="entry name" value="PLP-dependent transferases"/>
    <property type="match status" value="1"/>
</dbReference>
<dbReference type="GO" id="GO:0047804">
    <property type="term" value="F:cysteine-S-conjugate beta-lyase activity"/>
    <property type="evidence" value="ECO:0007669"/>
    <property type="project" value="UniProtKB-EC"/>
</dbReference>
<comment type="subcellular location">
    <subcellularLocation>
        <location evidence="2">Cytoplasm</location>
    </subcellularLocation>
</comment>
<dbReference type="SUPFAM" id="SSF54211">
    <property type="entry name" value="Ribosomal protein S5 domain 2-like"/>
    <property type="match status" value="1"/>
</dbReference>
<evidence type="ECO:0000256" key="1">
    <source>
        <dbReference type="ARBA" id="ARBA00001933"/>
    </source>
</evidence>
<evidence type="ECO:0000256" key="7">
    <source>
        <dbReference type="ARBA" id="ARBA00022490"/>
    </source>
</evidence>
<dbReference type="Gene3D" id="3.40.640.10">
    <property type="entry name" value="Type I PLP-dependent aspartate aminotransferase-like (Major domain)"/>
    <property type="match status" value="1"/>
</dbReference>